<protein>
    <submittedName>
        <fullName evidence="1">Uncharacterized protein</fullName>
    </submittedName>
</protein>
<name>A0ABN1K0Q2_9FLAO</name>
<comment type="caution">
    <text evidence="1">The sequence shown here is derived from an EMBL/GenBank/DDBJ whole genome shotgun (WGS) entry which is preliminary data.</text>
</comment>
<dbReference type="EMBL" id="BAAAGG010000001">
    <property type="protein sequence ID" value="GAA0751458.1"/>
    <property type="molecule type" value="Genomic_DNA"/>
</dbReference>
<evidence type="ECO:0000313" key="2">
    <source>
        <dbReference type="Proteomes" id="UP001500185"/>
    </source>
</evidence>
<sequence>MKKTIGIGVLFLSIISCGYLFQLENDEKLAKKIETELNSENGAVDFAKMTDFDWDSLIILGPYTTIENVEDEFNLNLANIRQNGIHYSDYYDLIVFLKDKKSVKIIELNRALSSQRRIIKKEESKFKTGEDGIIKLTE</sequence>
<proteinExistence type="predicted"/>
<keyword evidence="2" id="KW-1185">Reference proteome</keyword>
<dbReference type="PROSITE" id="PS51257">
    <property type="entry name" value="PROKAR_LIPOPROTEIN"/>
    <property type="match status" value="1"/>
</dbReference>
<organism evidence="1 2">
    <name type="scientific">Psychroflexus lacisalsi</name>
    <dbReference type="NCBI Taxonomy" id="503928"/>
    <lineage>
        <taxon>Bacteria</taxon>
        <taxon>Pseudomonadati</taxon>
        <taxon>Bacteroidota</taxon>
        <taxon>Flavobacteriia</taxon>
        <taxon>Flavobacteriales</taxon>
        <taxon>Flavobacteriaceae</taxon>
        <taxon>Psychroflexus</taxon>
    </lineage>
</organism>
<gene>
    <name evidence="1" type="ORF">GCM10009433_01550</name>
</gene>
<dbReference type="RefSeq" id="WP_224455281.1">
    <property type="nucleotide sequence ID" value="NZ_BAAAGG010000001.1"/>
</dbReference>
<accession>A0ABN1K0Q2</accession>
<reference evidence="1 2" key="1">
    <citation type="journal article" date="2019" name="Int. J. Syst. Evol. Microbiol.">
        <title>The Global Catalogue of Microorganisms (GCM) 10K type strain sequencing project: providing services to taxonomists for standard genome sequencing and annotation.</title>
        <authorList>
            <consortium name="The Broad Institute Genomics Platform"/>
            <consortium name="The Broad Institute Genome Sequencing Center for Infectious Disease"/>
            <person name="Wu L."/>
            <person name="Ma J."/>
        </authorList>
    </citation>
    <scope>NUCLEOTIDE SEQUENCE [LARGE SCALE GENOMIC DNA]</scope>
    <source>
        <strain evidence="1 2">JCM 16231</strain>
    </source>
</reference>
<evidence type="ECO:0000313" key="1">
    <source>
        <dbReference type="EMBL" id="GAA0751458.1"/>
    </source>
</evidence>
<dbReference type="Proteomes" id="UP001500185">
    <property type="component" value="Unassembled WGS sequence"/>
</dbReference>